<sequence>MPSSSYDEFDQLSDEIDYGAIGQDDWELYQTQTFSINDESQPEPRPSTSLSAAPASVPATLTPPTRPASSNSSTDYTDEFGDEDEDFFAELDVLEQELTRERQIQVGAAVSETGPSHDVTKKRHSEQSTGKRSRSSSDASDKSAKRLKGKEKAVDVTIEELLTDYEDEMCCAM</sequence>
<dbReference type="Proteomes" id="UP001465976">
    <property type="component" value="Unassembled WGS sequence"/>
</dbReference>
<protein>
    <submittedName>
        <fullName evidence="2">Uncharacterized protein</fullName>
    </submittedName>
</protein>
<reference evidence="2 3" key="1">
    <citation type="submission" date="2024-02" db="EMBL/GenBank/DDBJ databases">
        <title>A draft genome for the cacao thread blight pathogen Marasmius crinis-equi.</title>
        <authorList>
            <person name="Cohen S.P."/>
            <person name="Baruah I.K."/>
            <person name="Amoako-Attah I."/>
            <person name="Bukari Y."/>
            <person name="Meinhardt L.W."/>
            <person name="Bailey B.A."/>
        </authorList>
    </citation>
    <scope>NUCLEOTIDE SEQUENCE [LARGE SCALE GENOMIC DNA]</scope>
    <source>
        <strain evidence="2 3">GH-76</strain>
    </source>
</reference>
<keyword evidence="3" id="KW-1185">Reference proteome</keyword>
<accession>A0ABR3FW86</accession>
<feature type="compositionally biased region" description="Basic and acidic residues" evidence="1">
    <location>
        <begin position="139"/>
        <end position="152"/>
    </location>
</feature>
<evidence type="ECO:0000313" key="2">
    <source>
        <dbReference type="EMBL" id="KAL0579780.1"/>
    </source>
</evidence>
<dbReference type="EMBL" id="JBAHYK010000048">
    <property type="protein sequence ID" value="KAL0579780.1"/>
    <property type="molecule type" value="Genomic_DNA"/>
</dbReference>
<organism evidence="2 3">
    <name type="scientific">Marasmius crinis-equi</name>
    <dbReference type="NCBI Taxonomy" id="585013"/>
    <lineage>
        <taxon>Eukaryota</taxon>
        <taxon>Fungi</taxon>
        <taxon>Dikarya</taxon>
        <taxon>Basidiomycota</taxon>
        <taxon>Agaricomycotina</taxon>
        <taxon>Agaricomycetes</taxon>
        <taxon>Agaricomycetidae</taxon>
        <taxon>Agaricales</taxon>
        <taxon>Marasmiineae</taxon>
        <taxon>Marasmiaceae</taxon>
        <taxon>Marasmius</taxon>
    </lineage>
</organism>
<feature type="region of interest" description="Disordered" evidence="1">
    <location>
        <begin position="104"/>
        <end position="152"/>
    </location>
</feature>
<name>A0ABR3FW86_9AGAR</name>
<feature type="region of interest" description="Disordered" evidence="1">
    <location>
        <begin position="33"/>
        <end position="86"/>
    </location>
</feature>
<proteinExistence type="predicted"/>
<evidence type="ECO:0000313" key="3">
    <source>
        <dbReference type="Proteomes" id="UP001465976"/>
    </source>
</evidence>
<feature type="compositionally biased region" description="Acidic residues" evidence="1">
    <location>
        <begin position="76"/>
        <end position="86"/>
    </location>
</feature>
<gene>
    <name evidence="2" type="ORF">V5O48_002191</name>
</gene>
<evidence type="ECO:0000256" key="1">
    <source>
        <dbReference type="SAM" id="MobiDB-lite"/>
    </source>
</evidence>
<comment type="caution">
    <text evidence="2">The sequence shown here is derived from an EMBL/GenBank/DDBJ whole genome shotgun (WGS) entry which is preliminary data.</text>
</comment>